<accession>W2RQ52</accession>
<feature type="transmembrane region" description="Helical" evidence="6">
    <location>
        <begin position="140"/>
        <end position="163"/>
    </location>
</feature>
<evidence type="ECO:0000256" key="1">
    <source>
        <dbReference type="ARBA" id="ARBA00004141"/>
    </source>
</evidence>
<gene>
    <name evidence="7" type="ORF">HMPREF1541_07477</name>
</gene>
<dbReference type="GO" id="GO:0005886">
    <property type="term" value="C:plasma membrane"/>
    <property type="evidence" value="ECO:0007669"/>
    <property type="project" value="TreeGrafter"/>
</dbReference>
<dbReference type="EMBL" id="KB822723">
    <property type="protein sequence ID" value="ETN37854.1"/>
    <property type="molecule type" value="Genomic_DNA"/>
</dbReference>
<proteinExistence type="predicted"/>
<sequence length="363" mass="39112">MAEASPPAGFRPSFSNCQDGVTDLCPVEATIYGSYLSIPGNAVLVAVFSICTLFQIGTAIHTRTRTYSYSICLLIGTLLELLGYTGRLLLHQDPWNFAAFAMQMCSLIVGPAFIAAAMSVTFKHLVIYTGARHSLLKPRLYPWIFVGTDFASIAVQGLGGGIASAGSSDDGGDTSLLDIGDSLLLAGVAFQVANMVACGLLMLWFVWRYKRAQKATTTATTTPAPAPENEDTDYAADRHARPATAQGHFRAFCYALVAAYLAVLARCIYRLPEFASGWGSELQQNETTFLILDGAMIAAAVLVLTVARPGWLFPAMERYSRSKKTRAREAAEKEREREKGKADDAVGGEELRRDEGRGVGAAV</sequence>
<evidence type="ECO:0000313" key="7">
    <source>
        <dbReference type="EMBL" id="ETN37854.1"/>
    </source>
</evidence>
<dbReference type="OrthoDB" id="4521223at2759"/>
<dbReference type="Pfam" id="PF04479">
    <property type="entry name" value="RTA1"/>
    <property type="match status" value="1"/>
</dbReference>
<organism evidence="7 8">
    <name type="scientific">Cyphellophora europaea (strain CBS 101466)</name>
    <name type="common">Phialophora europaea</name>
    <dbReference type="NCBI Taxonomy" id="1220924"/>
    <lineage>
        <taxon>Eukaryota</taxon>
        <taxon>Fungi</taxon>
        <taxon>Dikarya</taxon>
        <taxon>Ascomycota</taxon>
        <taxon>Pezizomycotina</taxon>
        <taxon>Eurotiomycetes</taxon>
        <taxon>Chaetothyriomycetidae</taxon>
        <taxon>Chaetothyriales</taxon>
        <taxon>Cyphellophoraceae</taxon>
        <taxon>Cyphellophora</taxon>
    </lineage>
</organism>
<feature type="transmembrane region" description="Helical" evidence="6">
    <location>
        <begin position="67"/>
        <end position="85"/>
    </location>
</feature>
<evidence type="ECO:0000256" key="6">
    <source>
        <dbReference type="SAM" id="Phobius"/>
    </source>
</evidence>
<evidence type="ECO:0000256" key="3">
    <source>
        <dbReference type="ARBA" id="ARBA00022989"/>
    </source>
</evidence>
<keyword evidence="4 6" id="KW-0472">Membrane</keyword>
<feature type="transmembrane region" description="Helical" evidence="6">
    <location>
        <begin position="97"/>
        <end position="120"/>
    </location>
</feature>
<dbReference type="VEuPathDB" id="FungiDB:HMPREF1541_07477"/>
<dbReference type="AlphaFoldDB" id="W2RQ52"/>
<dbReference type="Proteomes" id="UP000030752">
    <property type="component" value="Unassembled WGS sequence"/>
</dbReference>
<dbReference type="eggNOG" id="ENOG502QU4U">
    <property type="taxonomic scope" value="Eukaryota"/>
</dbReference>
<dbReference type="FunCoup" id="W2RQ52">
    <property type="interactions" value="31"/>
</dbReference>
<feature type="transmembrane region" description="Helical" evidence="6">
    <location>
        <begin position="183"/>
        <end position="207"/>
    </location>
</feature>
<dbReference type="GeneID" id="19974816"/>
<feature type="region of interest" description="Disordered" evidence="5">
    <location>
        <begin position="322"/>
        <end position="363"/>
    </location>
</feature>
<dbReference type="HOGENOM" id="CLU_033465_6_1_1"/>
<evidence type="ECO:0000256" key="5">
    <source>
        <dbReference type="SAM" id="MobiDB-lite"/>
    </source>
</evidence>
<keyword evidence="2 6" id="KW-0812">Transmembrane</keyword>
<feature type="transmembrane region" description="Helical" evidence="6">
    <location>
        <begin position="42"/>
        <end position="60"/>
    </location>
</feature>
<keyword evidence="3 6" id="KW-1133">Transmembrane helix</keyword>
<dbReference type="GO" id="GO:0000324">
    <property type="term" value="C:fungal-type vacuole"/>
    <property type="evidence" value="ECO:0007669"/>
    <property type="project" value="TreeGrafter"/>
</dbReference>
<dbReference type="InParanoid" id="W2RQ52"/>
<feature type="transmembrane region" description="Helical" evidence="6">
    <location>
        <begin position="251"/>
        <end position="269"/>
    </location>
</feature>
<feature type="transmembrane region" description="Helical" evidence="6">
    <location>
        <begin position="289"/>
        <end position="313"/>
    </location>
</feature>
<protein>
    <submittedName>
        <fullName evidence="7">Uncharacterized protein</fullName>
    </submittedName>
</protein>
<dbReference type="STRING" id="1220924.W2RQ52"/>
<reference evidence="7 8" key="1">
    <citation type="submission" date="2013-03" db="EMBL/GenBank/DDBJ databases">
        <title>The Genome Sequence of Phialophora europaea CBS 101466.</title>
        <authorList>
            <consortium name="The Broad Institute Genomics Platform"/>
            <person name="Cuomo C."/>
            <person name="de Hoog S."/>
            <person name="Gorbushina A."/>
            <person name="Walker B."/>
            <person name="Young S.K."/>
            <person name="Zeng Q."/>
            <person name="Gargeya S."/>
            <person name="Fitzgerald M."/>
            <person name="Haas B."/>
            <person name="Abouelleil A."/>
            <person name="Allen A.W."/>
            <person name="Alvarado L."/>
            <person name="Arachchi H.M."/>
            <person name="Berlin A.M."/>
            <person name="Chapman S.B."/>
            <person name="Gainer-Dewar J."/>
            <person name="Goldberg J."/>
            <person name="Griggs A."/>
            <person name="Gujja S."/>
            <person name="Hansen M."/>
            <person name="Howarth C."/>
            <person name="Imamovic A."/>
            <person name="Ireland A."/>
            <person name="Larimer J."/>
            <person name="McCowan C."/>
            <person name="Murphy C."/>
            <person name="Pearson M."/>
            <person name="Poon T.W."/>
            <person name="Priest M."/>
            <person name="Roberts A."/>
            <person name="Saif S."/>
            <person name="Shea T."/>
            <person name="Sisk P."/>
            <person name="Sykes S."/>
            <person name="Wortman J."/>
            <person name="Nusbaum C."/>
            <person name="Birren B."/>
        </authorList>
    </citation>
    <scope>NUCLEOTIDE SEQUENCE [LARGE SCALE GENOMIC DNA]</scope>
    <source>
        <strain evidence="7 8">CBS 101466</strain>
    </source>
</reference>
<keyword evidence="8" id="KW-1185">Reference proteome</keyword>
<evidence type="ECO:0000256" key="2">
    <source>
        <dbReference type="ARBA" id="ARBA00022692"/>
    </source>
</evidence>
<dbReference type="PANTHER" id="PTHR31465">
    <property type="entry name" value="PROTEIN RTA1-RELATED"/>
    <property type="match status" value="1"/>
</dbReference>
<evidence type="ECO:0000256" key="4">
    <source>
        <dbReference type="ARBA" id="ARBA00023136"/>
    </source>
</evidence>
<dbReference type="RefSeq" id="XP_008720023.1">
    <property type="nucleotide sequence ID" value="XM_008721801.1"/>
</dbReference>
<comment type="subcellular location">
    <subcellularLocation>
        <location evidence="1">Membrane</location>
        <topology evidence="1">Multi-pass membrane protein</topology>
    </subcellularLocation>
</comment>
<feature type="compositionally biased region" description="Basic and acidic residues" evidence="5">
    <location>
        <begin position="327"/>
        <end position="357"/>
    </location>
</feature>
<name>W2RQ52_CYPE1</name>
<evidence type="ECO:0000313" key="8">
    <source>
        <dbReference type="Proteomes" id="UP000030752"/>
    </source>
</evidence>
<dbReference type="PANTHER" id="PTHR31465:SF8">
    <property type="entry name" value="DOMAIN PROTEIN, PUTATIVE (AFU_ORTHOLOGUE AFUA_6G14140)-RELATED"/>
    <property type="match status" value="1"/>
</dbReference>
<dbReference type="InterPro" id="IPR007568">
    <property type="entry name" value="RTA1"/>
</dbReference>